<reference evidence="3" key="1">
    <citation type="submission" date="2017-02" db="EMBL/GenBank/DDBJ databases">
        <authorList>
            <person name="Varghese N."/>
            <person name="Submissions S."/>
        </authorList>
    </citation>
    <scope>NUCLEOTIDE SEQUENCE [LARGE SCALE GENOMIC DNA]</scope>
    <source>
        <strain evidence="3">M1</strain>
    </source>
</reference>
<dbReference type="Proteomes" id="UP000190285">
    <property type="component" value="Unassembled WGS sequence"/>
</dbReference>
<sequence>MKLLKNRTVLGIACIVLSLFICFGLTPMFNKAVANKTKIIRVTKDITAGDEITSKMVQTVEVGGYNLPNEVIKNEENITGKYATTDMVKGDYILQSKLSNEPLAEYAYLEDFDGEKRAISVTIRSFANGLSGKLKNGDIVSVYVADYGDKKETLSPQELKYVEVLAVTLGTGYDTEETANKEGEEKELPSTITLKVNEQQAILLADLEANGKIHLAFVYRGDHENTKAFLEQQDKVFKEREEDIDRNPVAEKQFKEEQMEEEIEVMDIE</sequence>
<evidence type="ECO:0000259" key="1">
    <source>
        <dbReference type="SMART" id="SM00858"/>
    </source>
</evidence>
<dbReference type="CDD" id="cd11614">
    <property type="entry name" value="SAF_CpaB_FlgA_like"/>
    <property type="match status" value="1"/>
</dbReference>
<dbReference type="InterPro" id="IPR017592">
    <property type="entry name" value="Pilus_assmbl_Flp-typ_CpaB"/>
</dbReference>
<gene>
    <name evidence="2" type="ORF">SAMN02194393_03170</name>
</gene>
<dbReference type="Pfam" id="PF16976">
    <property type="entry name" value="RcpC"/>
    <property type="match status" value="1"/>
</dbReference>
<evidence type="ECO:0000313" key="2">
    <source>
        <dbReference type="EMBL" id="SKC77684.1"/>
    </source>
</evidence>
<keyword evidence="3" id="KW-1185">Reference proteome</keyword>
<evidence type="ECO:0000313" key="3">
    <source>
        <dbReference type="Proteomes" id="UP000190285"/>
    </source>
</evidence>
<dbReference type="Pfam" id="PF08666">
    <property type="entry name" value="SAF"/>
    <property type="match status" value="1"/>
</dbReference>
<dbReference type="SMART" id="SM00858">
    <property type="entry name" value="SAF"/>
    <property type="match status" value="1"/>
</dbReference>
<feature type="domain" description="SAF" evidence="1">
    <location>
        <begin position="37"/>
        <end position="99"/>
    </location>
</feature>
<dbReference type="EMBL" id="FUZT01000007">
    <property type="protein sequence ID" value="SKC77684.1"/>
    <property type="molecule type" value="Genomic_DNA"/>
</dbReference>
<dbReference type="AlphaFoldDB" id="A0A1T5LP32"/>
<name>A0A1T5LP32_9FIRM</name>
<dbReference type="STRING" id="36842.SAMN02194393_03170"/>
<dbReference type="NCBIfam" id="TIGR03177">
    <property type="entry name" value="pilus_cpaB"/>
    <property type="match status" value="1"/>
</dbReference>
<organism evidence="2 3">
    <name type="scientific">Maledivibacter halophilus</name>
    <dbReference type="NCBI Taxonomy" id="36842"/>
    <lineage>
        <taxon>Bacteria</taxon>
        <taxon>Bacillati</taxon>
        <taxon>Bacillota</taxon>
        <taxon>Clostridia</taxon>
        <taxon>Peptostreptococcales</taxon>
        <taxon>Caminicellaceae</taxon>
        <taxon>Maledivibacter</taxon>
    </lineage>
</organism>
<dbReference type="OrthoDB" id="1953381at2"/>
<protein>
    <submittedName>
        <fullName evidence="2">Pilus assembly protein CpaB</fullName>
    </submittedName>
</protein>
<dbReference type="InterPro" id="IPR013974">
    <property type="entry name" value="SAF"/>
</dbReference>
<proteinExistence type="predicted"/>
<dbReference type="RefSeq" id="WP_079492881.1">
    <property type="nucleotide sequence ID" value="NZ_FUZT01000007.1"/>
</dbReference>
<accession>A0A1T5LP32</accession>
<dbReference type="InterPro" id="IPR031571">
    <property type="entry name" value="RcpC_dom"/>
</dbReference>